<evidence type="ECO:0000313" key="9">
    <source>
        <dbReference type="RefSeq" id="XP_022304553.1"/>
    </source>
</evidence>
<evidence type="ECO:0000256" key="1">
    <source>
        <dbReference type="ARBA" id="ARBA00007905"/>
    </source>
</evidence>
<keyword evidence="3" id="KW-0560">Oxidoreductase</keyword>
<evidence type="ECO:0000256" key="2">
    <source>
        <dbReference type="ARBA" id="ARBA00022857"/>
    </source>
</evidence>
<feature type="site" description="Lowers pKa of active site Tyr" evidence="6">
    <location>
        <position position="77"/>
    </location>
</feature>
<dbReference type="OrthoDB" id="416253at2759"/>
<dbReference type="RefSeq" id="XP_022304553.1">
    <property type="nucleotide sequence ID" value="XM_022448845.1"/>
</dbReference>
<dbReference type="InterPro" id="IPR018170">
    <property type="entry name" value="Aldo/ket_reductase_CS"/>
</dbReference>
<gene>
    <name evidence="9" type="primary">LOC111111712</name>
</gene>
<proteinExistence type="inferred from homology"/>
<dbReference type="GO" id="GO:0016616">
    <property type="term" value="F:oxidoreductase activity, acting on the CH-OH group of donors, NAD or NADP as acceptor"/>
    <property type="evidence" value="ECO:0007669"/>
    <property type="project" value="UniProtKB-ARBA"/>
</dbReference>
<dbReference type="Gene3D" id="3.20.20.100">
    <property type="entry name" value="NADP-dependent oxidoreductase domain"/>
    <property type="match status" value="1"/>
</dbReference>
<keyword evidence="2" id="KW-0521">NADP</keyword>
<keyword evidence="8" id="KW-1185">Reference proteome</keyword>
<dbReference type="KEGG" id="cvn:111111712"/>
<protein>
    <submittedName>
        <fullName evidence="9">Uncharacterized protein LOC111111712 isoform X1</fullName>
    </submittedName>
</protein>
<feature type="domain" description="NADP-dependent oxidoreductase" evidence="7">
    <location>
        <begin position="14"/>
        <end position="275"/>
    </location>
</feature>
<evidence type="ECO:0000256" key="5">
    <source>
        <dbReference type="PIRSR" id="PIRSR000097-2"/>
    </source>
</evidence>
<dbReference type="SUPFAM" id="SSF51430">
    <property type="entry name" value="NAD(P)-linked oxidoreductase"/>
    <property type="match status" value="1"/>
</dbReference>
<evidence type="ECO:0000259" key="7">
    <source>
        <dbReference type="Pfam" id="PF00248"/>
    </source>
</evidence>
<feature type="active site" description="Proton donor" evidence="4">
    <location>
        <position position="48"/>
    </location>
</feature>
<dbReference type="PIRSF" id="PIRSF000097">
    <property type="entry name" value="AKR"/>
    <property type="match status" value="1"/>
</dbReference>
<evidence type="ECO:0000256" key="3">
    <source>
        <dbReference type="ARBA" id="ARBA00023002"/>
    </source>
</evidence>
<dbReference type="AlphaFoldDB" id="A0A8B8BMK2"/>
<dbReference type="CDD" id="cd19136">
    <property type="entry name" value="AKR_DrGR-like"/>
    <property type="match status" value="1"/>
</dbReference>
<dbReference type="PANTHER" id="PTHR43827">
    <property type="entry name" value="2,5-DIKETO-D-GLUCONIC ACID REDUCTASE"/>
    <property type="match status" value="1"/>
</dbReference>
<dbReference type="PANTHER" id="PTHR43827:SF3">
    <property type="entry name" value="NADP-DEPENDENT OXIDOREDUCTASE DOMAIN-CONTAINING PROTEIN"/>
    <property type="match status" value="1"/>
</dbReference>
<dbReference type="PROSITE" id="PS00062">
    <property type="entry name" value="ALDOKETO_REDUCTASE_2"/>
    <property type="match status" value="1"/>
</dbReference>
<dbReference type="PRINTS" id="PR00069">
    <property type="entry name" value="ALDKETRDTASE"/>
</dbReference>
<evidence type="ECO:0000256" key="6">
    <source>
        <dbReference type="PIRSR" id="PIRSR000097-3"/>
    </source>
</evidence>
<dbReference type="GeneID" id="111111712"/>
<sequence length="288" mass="32561">MTATLRNGGHIPLVGLGTFKIRGKEEVQKTLDAALKAGYRLIDTASVYRNETEIGECLQDLLPGYSLQRSDIFITSKLGPKDQGEGSCYSAFLKSLSNLQCQYLDLYLIHWPGTQGKKPDDPQQHALRVGSWQDLIKLQKEGKVKHIGVSNFLQHHIQELFDETGVYPGVLQTEHHPHLIQRELIQFCKERGIFYQAYSSLGTTTQENQILTDPVVTDVSKKLQKSVSQVLLRWAVQEGIGVLPKSCNPDHIRENIDIFSFQIPEEYVCSLNSLDKGKHYCWNPVDIL</sequence>
<dbReference type="PROSITE" id="PS00798">
    <property type="entry name" value="ALDOKETO_REDUCTASE_1"/>
    <property type="match status" value="1"/>
</dbReference>
<dbReference type="Proteomes" id="UP000694844">
    <property type="component" value="Chromosome 9"/>
</dbReference>
<dbReference type="InterPro" id="IPR020471">
    <property type="entry name" value="AKR"/>
</dbReference>
<dbReference type="FunFam" id="3.20.20.100:FF:000002">
    <property type="entry name" value="2,5-diketo-D-gluconic acid reductase A"/>
    <property type="match status" value="1"/>
</dbReference>
<dbReference type="InterPro" id="IPR036812">
    <property type="entry name" value="NAD(P)_OxRdtase_dom_sf"/>
</dbReference>
<feature type="binding site" evidence="5">
    <location>
        <position position="110"/>
    </location>
    <ligand>
        <name>substrate</name>
    </ligand>
</feature>
<name>A0A8B8BMK2_CRAVI</name>
<organism evidence="8 9">
    <name type="scientific">Crassostrea virginica</name>
    <name type="common">Eastern oyster</name>
    <dbReference type="NCBI Taxonomy" id="6565"/>
    <lineage>
        <taxon>Eukaryota</taxon>
        <taxon>Metazoa</taxon>
        <taxon>Spiralia</taxon>
        <taxon>Lophotrochozoa</taxon>
        <taxon>Mollusca</taxon>
        <taxon>Bivalvia</taxon>
        <taxon>Autobranchia</taxon>
        <taxon>Pteriomorphia</taxon>
        <taxon>Ostreida</taxon>
        <taxon>Ostreoidea</taxon>
        <taxon>Ostreidae</taxon>
        <taxon>Crassostrea</taxon>
    </lineage>
</organism>
<reference evidence="9" key="1">
    <citation type="submission" date="2025-08" db="UniProtKB">
        <authorList>
            <consortium name="RefSeq"/>
        </authorList>
    </citation>
    <scope>IDENTIFICATION</scope>
    <source>
        <tissue evidence="9">Whole sample</tissue>
    </source>
</reference>
<evidence type="ECO:0000313" key="8">
    <source>
        <dbReference type="Proteomes" id="UP000694844"/>
    </source>
</evidence>
<evidence type="ECO:0000256" key="4">
    <source>
        <dbReference type="PIRSR" id="PIRSR000097-1"/>
    </source>
</evidence>
<dbReference type="InterPro" id="IPR023210">
    <property type="entry name" value="NADP_OxRdtase_dom"/>
</dbReference>
<accession>A0A8B8BMK2</accession>
<dbReference type="Pfam" id="PF00248">
    <property type="entry name" value="Aldo_ket_red"/>
    <property type="match status" value="1"/>
</dbReference>
<comment type="similarity">
    <text evidence="1">Belongs to the aldo/keto reductase family.</text>
</comment>